<dbReference type="Gene3D" id="3.30.365.10">
    <property type="entry name" value="Aldehyde oxidase/xanthine dehydrogenase, molybdopterin binding domain"/>
    <property type="match status" value="4"/>
</dbReference>
<protein>
    <submittedName>
        <fullName evidence="4">Xanthine dehydrogenase family protein molybdopterin-binding subunit</fullName>
    </submittedName>
</protein>
<dbReference type="Gene3D" id="3.90.1170.50">
    <property type="entry name" value="Aldehyde oxidase/xanthine dehydrogenase, a/b hammerhead"/>
    <property type="match status" value="1"/>
</dbReference>
<dbReference type="EMBL" id="CP130612">
    <property type="protein sequence ID" value="WKW13433.1"/>
    <property type="molecule type" value="Genomic_DNA"/>
</dbReference>
<keyword evidence="6" id="KW-1185">Reference proteome</keyword>
<gene>
    <name evidence="4" type="ORF">Strain138_002753</name>
    <name evidence="5" type="ORF">Strain318_002753</name>
</gene>
<dbReference type="Proteomes" id="UP001229955">
    <property type="component" value="Chromosome"/>
</dbReference>
<evidence type="ECO:0000313" key="4">
    <source>
        <dbReference type="EMBL" id="WKW13433.1"/>
    </source>
</evidence>
<evidence type="ECO:0000256" key="1">
    <source>
        <dbReference type="ARBA" id="ARBA00022505"/>
    </source>
</evidence>
<dbReference type="InterPro" id="IPR016208">
    <property type="entry name" value="Ald_Oxase/xanthine_DH-like"/>
</dbReference>
<dbReference type="InterPro" id="IPR008274">
    <property type="entry name" value="AldOxase/xan_DH_MoCoBD1"/>
</dbReference>
<feature type="domain" description="Aldehyde oxidase/xanthine dehydrogenase a/b hammerhead" evidence="3">
    <location>
        <begin position="57"/>
        <end position="153"/>
    </location>
</feature>
<dbReference type="InterPro" id="IPR000674">
    <property type="entry name" value="Ald_Oxase/Xan_DH_a/b"/>
</dbReference>
<dbReference type="PANTHER" id="PTHR11908">
    <property type="entry name" value="XANTHINE DEHYDROGENASE"/>
    <property type="match status" value="1"/>
</dbReference>
<evidence type="ECO:0000313" key="6">
    <source>
        <dbReference type="Proteomes" id="UP001229955"/>
    </source>
</evidence>
<dbReference type="SUPFAM" id="SSF56003">
    <property type="entry name" value="Molybdenum cofactor-binding domain"/>
    <property type="match status" value="1"/>
</dbReference>
<dbReference type="GO" id="GO:0016491">
    <property type="term" value="F:oxidoreductase activity"/>
    <property type="evidence" value="ECO:0007669"/>
    <property type="project" value="UniProtKB-KW"/>
</dbReference>
<dbReference type="InterPro" id="IPR046867">
    <property type="entry name" value="AldOxase/xan_DH_MoCoBD2"/>
</dbReference>
<organism evidence="4">
    <name type="scientific">Pseudogemmatithrix spongiicola</name>
    <dbReference type="NCBI Taxonomy" id="3062599"/>
    <lineage>
        <taxon>Bacteria</taxon>
        <taxon>Pseudomonadati</taxon>
        <taxon>Gemmatimonadota</taxon>
        <taxon>Gemmatimonadia</taxon>
        <taxon>Gemmatimonadales</taxon>
        <taxon>Gemmatimonadaceae</taxon>
        <taxon>Pseudogemmatithrix</taxon>
    </lineage>
</organism>
<dbReference type="Pfam" id="PF20256">
    <property type="entry name" value="MoCoBD_2"/>
    <property type="match status" value="1"/>
</dbReference>
<evidence type="ECO:0000256" key="2">
    <source>
        <dbReference type="ARBA" id="ARBA00023002"/>
    </source>
</evidence>
<name>A0AA49JX14_9BACT</name>
<dbReference type="AlphaFoldDB" id="A0AA49JX14"/>
<dbReference type="Pfam" id="PF02738">
    <property type="entry name" value="MoCoBD_1"/>
    <property type="match status" value="1"/>
</dbReference>
<dbReference type="PANTHER" id="PTHR11908:SF132">
    <property type="entry name" value="ALDEHYDE OXIDASE 1-RELATED"/>
    <property type="match status" value="1"/>
</dbReference>
<dbReference type="RefSeq" id="WP_367886289.1">
    <property type="nucleotide sequence ID" value="NZ_CP130612.1"/>
</dbReference>
<dbReference type="EMBL" id="CP130613">
    <property type="protein sequence ID" value="WKW16340.1"/>
    <property type="molecule type" value="Genomic_DNA"/>
</dbReference>
<dbReference type="Pfam" id="PF01315">
    <property type="entry name" value="Ald_Xan_dh_C"/>
    <property type="match status" value="1"/>
</dbReference>
<accession>A0AA49JX14</accession>
<dbReference type="SUPFAM" id="SSF54665">
    <property type="entry name" value="CO dehydrogenase molybdoprotein N-domain-like"/>
    <property type="match status" value="1"/>
</dbReference>
<dbReference type="SMART" id="SM01008">
    <property type="entry name" value="Ald_Xan_dh_C"/>
    <property type="match status" value="1"/>
</dbReference>
<proteinExistence type="predicted"/>
<dbReference type="KEGG" id="pspc:Strain318_002753"/>
<reference evidence="4" key="1">
    <citation type="submission" date="2023-07" db="EMBL/GenBank/DDBJ databases">
        <authorList>
            <person name="Haufschild T."/>
            <person name="Kallscheuer N."/>
            <person name="Hammer J."/>
            <person name="Kohn T."/>
            <person name="Kabuu M."/>
            <person name="Jogler M."/>
            <person name="Wohfarth N."/>
            <person name="Heuer A."/>
            <person name="Rohde M."/>
            <person name="van Teeseling M.C.F."/>
            <person name="Jogler C."/>
        </authorList>
    </citation>
    <scope>NUCLEOTIDE SEQUENCE</scope>
    <source>
        <strain evidence="4">Strain 138</strain>
        <strain evidence="5">Strain 318</strain>
    </source>
</reference>
<dbReference type="InterPro" id="IPR037165">
    <property type="entry name" value="AldOxase/xan_DH_Mopterin-bd_sf"/>
</dbReference>
<sequence>MIEPKARFVTTSVEVEGRTEQRVVELPAFDLEPWGADAALTHVGARAIRVDAALKATGRPGYTTDVRRPRQAYVAIVRSGVARGRVTRIDADAARAMPGVLDVLLHADCPPKTRLFNPEITYHGQPLAAICADSQEAADRAAVRVVIEVEKARHSVTVAQATAADAAPVRPGISTNLLFNEPRVRARGDVAAGFAQADVIIEREVRTPCVLHSALEPHSAVCEWDGDRLTVWESTQGIFRVRDNVAKALGIPLTNVRVICEAMGGGFGAKNYAGAHTYIAALFAKRLGRPVLCAVDRIGEQVDTGNRPSSVQRVKMGATRDGTLTAIEMVADVPLGIGGWEGGPGEIYHELYACPNVRTHETFAFVNTAAMAAFRAPGHAEGAVGLEIGINALAAALEIDPLELRRRNIATHDQKKNRPYTGNRLAECYDEGARRFGWAEWQRSTPQRDPHRVPGKPQLRRGVGVSAQIWSTGGGPPSYATVRLNNDGSADVLAGSQDLGTGTRTILAQVAAEALGHRLDQVRAIIGDTGATPYAGNSWGSMTVASLTPAVRMAAEDARNALLDAAAGVLAAPKDALETRDGRVLVRGSDRAMTFGEITAKLGNVMIQGHGSRGPNPQDAGIVTTGVQFAEVEVDTVTGVVRVLRLVAVHDAGRIVNPTLAESQLEGGIIQGLGFALFEERALDARMGLPLNVGLHDYKIPTLADIPVIDGVFLPGADVQANHVGARGIAEPAIVPTAPAIAGAVADALGVEVNELPLTPWRVLAALGRRA</sequence>
<dbReference type="GO" id="GO:0005506">
    <property type="term" value="F:iron ion binding"/>
    <property type="evidence" value="ECO:0007669"/>
    <property type="project" value="InterPro"/>
</dbReference>
<accession>A0AA49K2L4</accession>
<evidence type="ECO:0000313" key="5">
    <source>
        <dbReference type="EMBL" id="WKW16340.1"/>
    </source>
</evidence>
<keyword evidence="1" id="KW-0500">Molybdenum</keyword>
<evidence type="ECO:0000259" key="3">
    <source>
        <dbReference type="SMART" id="SM01008"/>
    </source>
</evidence>
<keyword evidence="2" id="KW-0560">Oxidoreductase</keyword>
<dbReference type="InterPro" id="IPR036856">
    <property type="entry name" value="Ald_Oxase/Xan_DH_a/b_sf"/>
</dbReference>